<accession>E1TD15</accession>
<evidence type="ECO:0000313" key="2">
    <source>
        <dbReference type="EMBL" id="ADN58230.1"/>
    </source>
</evidence>
<feature type="chain" id="PRO_5003152129" description="Lipoprotein" evidence="1">
    <location>
        <begin position="30"/>
        <end position="114"/>
    </location>
</feature>
<gene>
    <name evidence="2" type="ordered locus">BC1003_2277</name>
</gene>
<evidence type="ECO:0000256" key="1">
    <source>
        <dbReference type="SAM" id="SignalP"/>
    </source>
</evidence>
<reference evidence="2" key="1">
    <citation type="submission" date="2010-09" db="EMBL/GenBank/DDBJ databases">
        <title>Complete sequence of chromosome1 of Burkholderia sp. CCGE1003.</title>
        <authorList>
            <consortium name="US DOE Joint Genome Institute"/>
            <person name="Lucas S."/>
            <person name="Copeland A."/>
            <person name="Lapidus A."/>
            <person name="Cheng J.-F."/>
            <person name="Bruce D."/>
            <person name="Goodwin L."/>
            <person name="Pitluck S."/>
            <person name="Daligault H."/>
            <person name="Davenport K."/>
            <person name="Detter J.C."/>
            <person name="Han C."/>
            <person name="Tapia R."/>
            <person name="Land M."/>
            <person name="Hauser L."/>
            <person name="Jeffries C."/>
            <person name="Kyrpides N."/>
            <person name="Ivanova N."/>
            <person name="Ovchinnikova G."/>
            <person name="Martinez-Romero E."/>
            <person name="Rogel M.A."/>
            <person name="Auchtung J."/>
            <person name="Tiedje J.M."/>
            <person name="Woyke T."/>
        </authorList>
    </citation>
    <scope>NUCLEOTIDE SEQUENCE</scope>
    <source>
        <strain evidence="2">CCGE1003</strain>
    </source>
</reference>
<dbReference type="HOGENOM" id="CLU_153059_0_0_4"/>
<dbReference type="OrthoDB" id="8971208at2"/>
<name>E1TD15_BURSG</name>
<keyword evidence="1" id="KW-0732">Signal</keyword>
<evidence type="ECO:0008006" key="3">
    <source>
        <dbReference type="Google" id="ProtNLM"/>
    </source>
</evidence>
<dbReference type="AlphaFoldDB" id="E1TD15"/>
<proteinExistence type="predicted"/>
<dbReference type="eggNOG" id="ENOG502ZT7F">
    <property type="taxonomic scope" value="Bacteria"/>
</dbReference>
<dbReference type="STRING" id="640512.BC1003_2277"/>
<protein>
    <recommendedName>
        <fullName evidence="3">Lipoprotein</fullName>
    </recommendedName>
</protein>
<sequence>MSPIRTFKRSAAVIALSLLATYATSSVFAASSNTRKPVILDTQSGISDGQSGTVLQTAPLSRQPIVEAQPIATPAELAPNSSVPIVVAPYIELPGGGATFPQQPQPGHAPHYRQ</sequence>
<dbReference type="EMBL" id="CP002217">
    <property type="protein sequence ID" value="ADN58230.1"/>
    <property type="molecule type" value="Genomic_DNA"/>
</dbReference>
<dbReference type="KEGG" id="bgf:BC1003_2277"/>
<feature type="signal peptide" evidence="1">
    <location>
        <begin position="1"/>
        <end position="29"/>
    </location>
</feature>
<organism evidence="2">
    <name type="scientific">Burkholderia sp. (strain CCGE1003)</name>
    <dbReference type="NCBI Taxonomy" id="640512"/>
    <lineage>
        <taxon>Bacteria</taxon>
        <taxon>Pseudomonadati</taxon>
        <taxon>Pseudomonadota</taxon>
        <taxon>Betaproteobacteria</taxon>
        <taxon>Burkholderiales</taxon>
        <taxon>Burkholderiaceae</taxon>
        <taxon>Burkholderia</taxon>
    </lineage>
</organism>